<keyword evidence="2" id="KW-1185">Reference proteome</keyword>
<accession>A0ABS5AYS0</accession>
<evidence type="ECO:0008006" key="3">
    <source>
        <dbReference type="Google" id="ProtNLM"/>
    </source>
</evidence>
<proteinExistence type="predicted"/>
<organism evidence="1 2">
    <name type="scientific">Streptococcus panodentis</name>
    <dbReference type="NCBI Taxonomy" id="1581472"/>
    <lineage>
        <taxon>Bacteria</taxon>
        <taxon>Bacillati</taxon>
        <taxon>Bacillota</taxon>
        <taxon>Bacilli</taxon>
        <taxon>Lactobacillales</taxon>
        <taxon>Streptococcaceae</taxon>
        <taxon>Streptococcus</taxon>
    </lineage>
</organism>
<dbReference type="RefSeq" id="WP_209551779.1">
    <property type="nucleotide sequence ID" value="NZ_QFAY01000023.1"/>
</dbReference>
<dbReference type="NCBIfam" id="NF033863">
    <property type="entry name" value="immun_TipC_fam"/>
    <property type="match status" value="1"/>
</dbReference>
<protein>
    <recommendedName>
        <fullName evidence="3">Lipoprotein</fullName>
    </recommendedName>
</protein>
<comment type="caution">
    <text evidence="1">The sequence shown here is derived from an EMBL/GenBank/DDBJ whole genome shotgun (WGS) entry which is preliminary data.</text>
</comment>
<evidence type="ECO:0000313" key="2">
    <source>
        <dbReference type="Proteomes" id="UP001519349"/>
    </source>
</evidence>
<reference evidence="1 2" key="1">
    <citation type="submission" date="2018-05" db="EMBL/GenBank/DDBJ databases">
        <title>Draft genome sequence of Streptococcus panodentis CCUG 70867T.</title>
        <authorList>
            <person name="Salva-Serra F."/>
            <person name="Mendez V."/>
            <person name="Jaen-Luchoro D."/>
            <person name="Gonzales-Siles L."/>
            <person name="Karlsson R."/>
            <person name="Engstrom-Jakobsson H."/>
            <person name="Busquets A."/>
            <person name="Gomila M."/>
            <person name="Pineiro-Iglesias B."/>
            <person name="Bennasar-Figueras A."/>
            <person name="Seeger M."/>
            <person name="Moore E."/>
        </authorList>
    </citation>
    <scope>NUCLEOTIDE SEQUENCE [LARGE SCALE GENOMIC DNA]</scope>
    <source>
        <strain evidence="1 2">CCUG 70867</strain>
    </source>
</reference>
<evidence type="ECO:0000313" key="1">
    <source>
        <dbReference type="EMBL" id="MBP2621721.1"/>
    </source>
</evidence>
<dbReference type="EMBL" id="QFAY01000023">
    <property type="protein sequence ID" value="MBP2621721.1"/>
    <property type="molecule type" value="Genomic_DNA"/>
</dbReference>
<dbReference type="InterPro" id="IPR048042">
    <property type="entry name" value="TipC-like"/>
</dbReference>
<name>A0ABS5AYS0_9STRE</name>
<dbReference type="Proteomes" id="UP001519349">
    <property type="component" value="Unassembled WGS sequence"/>
</dbReference>
<gene>
    <name evidence="1" type="ORF">DHL47_10410</name>
</gene>
<sequence length="198" mass="22367">MKKVLLLSLVLAVLLAVGLLLFYQQRSQSSNIFDDIYSDEISYLSSGAKNQMKLLKIKGADLATEKESSDFQAGSVMVVVQSKDLPENSNLNIIANNKEQLLTLDYEEKLADDVQLSLTASYSVREKTLTQEVKLSDYKSQEVIVPADRYENYGLTKAKIEERFSLAEEVLLKEWTAVSESRFSLDNKGKLTVLKKWQ</sequence>